<sequence length="358" mass="38554">MAIGPTYDALKLPASVKTVLITGAGGYVGQELTKLMLDLYPNVKLITTDISAPPAFIHDTNRLKPIKADLGDAAQVQSLFEGENIGGVFALHGIMSGGSEANFELGWAVNVDSHVTLLKATHAHAKKQNSKPLYVFVSSLAVYGGPKCLPESYVKPQDTPVVPQTSYGVQKHIIELYAYDYGRKGYLDTRAVRLPTVAIRSGAPSSAASSFISGLIREPMQGQRSTCPIASSPDDPILDNMPVFLSRTKTVVRNIAWAMCMPESNFKPEDARVVNIPGIKITPRQILQALAEHGGQEALKLVDYQKDQAVIDICSTWAGDYDTSGPEAMGFEVDDKQTGFADAVGDFKEELRAAGKLA</sequence>
<accession>A0AAD9FQS8</accession>
<dbReference type="PANTHER" id="PTHR43103">
    <property type="entry name" value="NUCLEOSIDE-DIPHOSPHATE-SUGAR EPIMERASE"/>
    <property type="match status" value="1"/>
</dbReference>
<gene>
    <name evidence="4" type="ORF">DB88DRAFT_490573</name>
</gene>
<dbReference type="EMBL" id="JAODAN010000005">
    <property type="protein sequence ID" value="KAK1924483.1"/>
    <property type="molecule type" value="Genomic_DNA"/>
</dbReference>
<name>A0AAD9FQS8_PAPLA</name>
<protein>
    <recommendedName>
        <fullName evidence="3">NAD-dependent epimerase/dehydratase domain-containing protein</fullName>
    </recommendedName>
</protein>
<evidence type="ECO:0000313" key="4">
    <source>
        <dbReference type="EMBL" id="KAK1924483.1"/>
    </source>
</evidence>
<evidence type="ECO:0000256" key="1">
    <source>
        <dbReference type="ARBA" id="ARBA00022857"/>
    </source>
</evidence>
<dbReference type="InterPro" id="IPR036291">
    <property type="entry name" value="NAD(P)-bd_dom_sf"/>
</dbReference>
<comment type="caution">
    <text evidence="4">The sequence shown here is derived from an EMBL/GenBank/DDBJ whole genome shotgun (WGS) entry which is preliminary data.</text>
</comment>
<evidence type="ECO:0000259" key="3">
    <source>
        <dbReference type="Pfam" id="PF01370"/>
    </source>
</evidence>
<keyword evidence="1" id="KW-0521">NADP</keyword>
<dbReference type="AlphaFoldDB" id="A0AAD9FQS8"/>
<feature type="domain" description="NAD-dependent epimerase/dehydratase" evidence="3">
    <location>
        <begin position="19"/>
        <end position="223"/>
    </location>
</feature>
<keyword evidence="2" id="KW-0119">Carbohydrate metabolism</keyword>
<evidence type="ECO:0000313" key="5">
    <source>
        <dbReference type="Proteomes" id="UP001182556"/>
    </source>
</evidence>
<dbReference type="Gene3D" id="3.40.50.720">
    <property type="entry name" value="NAD(P)-binding Rossmann-like Domain"/>
    <property type="match status" value="1"/>
</dbReference>
<dbReference type="Pfam" id="PF01370">
    <property type="entry name" value="Epimerase"/>
    <property type="match status" value="1"/>
</dbReference>
<evidence type="ECO:0000256" key="2">
    <source>
        <dbReference type="ARBA" id="ARBA00023277"/>
    </source>
</evidence>
<dbReference type="Proteomes" id="UP001182556">
    <property type="component" value="Unassembled WGS sequence"/>
</dbReference>
<dbReference type="PANTHER" id="PTHR43103:SF3">
    <property type="entry name" value="ADP-L-GLYCERO-D-MANNO-HEPTOSE-6-EPIMERASE"/>
    <property type="match status" value="1"/>
</dbReference>
<reference evidence="4" key="1">
    <citation type="submission" date="2023-02" db="EMBL/GenBank/DDBJ databases">
        <title>Identification and recombinant expression of a fungal hydrolase from Papiliotrema laurentii that hydrolyzes apple cutin and clears colloidal polyester polyurethane.</title>
        <authorList>
            <consortium name="DOE Joint Genome Institute"/>
            <person name="Roman V.A."/>
            <person name="Bojanowski C."/>
            <person name="Crable B.R."/>
            <person name="Wagner D.N."/>
            <person name="Hung C.S."/>
            <person name="Nadeau L.J."/>
            <person name="Schratz L."/>
            <person name="Haridas S."/>
            <person name="Pangilinan J."/>
            <person name="Lipzen A."/>
            <person name="Na H."/>
            <person name="Yan M."/>
            <person name="Ng V."/>
            <person name="Grigoriev I.V."/>
            <person name="Spatafora J.W."/>
            <person name="Barlow D."/>
            <person name="Biffinger J."/>
            <person name="Kelley-Loughnane N."/>
            <person name="Varaljay V.A."/>
            <person name="Crookes-Goodson W.J."/>
        </authorList>
    </citation>
    <scope>NUCLEOTIDE SEQUENCE</scope>
    <source>
        <strain evidence="4">5307AH</strain>
    </source>
</reference>
<proteinExistence type="predicted"/>
<dbReference type="Gene3D" id="3.90.25.10">
    <property type="entry name" value="UDP-galactose 4-epimerase, domain 1"/>
    <property type="match status" value="1"/>
</dbReference>
<organism evidence="4 5">
    <name type="scientific">Papiliotrema laurentii</name>
    <name type="common">Cryptococcus laurentii</name>
    <dbReference type="NCBI Taxonomy" id="5418"/>
    <lineage>
        <taxon>Eukaryota</taxon>
        <taxon>Fungi</taxon>
        <taxon>Dikarya</taxon>
        <taxon>Basidiomycota</taxon>
        <taxon>Agaricomycotina</taxon>
        <taxon>Tremellomycetes</taxon>
        <taxon>Tremellales</taxon>
        <taxon>Rhynchogastremaceae</taxon>
        <taxon>Papiliotrema</taxon>
    </lineage>
</organism>
<keyword evidence="5" id="KW-1185">Reference proteome</keyword>
<dbReference type="SUPFAM" id="SSF51735">
    <property type="entry name" value="NAD(P)-binding Rossmann-fold domains"/>
    <property type="match status" value="1"/>
</dbReference>
<dbReference type="InterPro" id="IPR001509">
    <property type="entry name" value="Epimerase_deHydtase"/>
</dbReference>